<feature type="compositionally biased region" description="Polar residues" evidence="1">
    <location>
        <begin position="236"/>
        <end position="247"/>
    </location>
</feature>
<feature type="compositionally biased region" description="Basic and acidic residues" evidence="1">
    <location>
        <begin position="309"/>
        <end position="318"/>
    </location>
</feature>
<organism evidence="2 3">
    <name type="scientific">Eumeta variegata</name>
    <name type="common">Bagworm moth</name>
    <name type="synonym">Eumeta japonica</name>
    <dbReference type="NCBI Taxonomy" id="151549"/>
    <lineage>
        <taxon>Eukaryota</taxon>
        <taxon>Metazoa</taxon>
        <taxon>Ecdysozoa</taxon>
        <taxon>Arthropoda</taxon>
        <taxon>Hexapoda</taxon>
        <taxon>Insecta</taxon>
        <taxon>Pterygota</taxon>
        <taxon>Neoptera</taxon>
        <taxon>Endopterygota</taxon>
        <taxon>Lepidoptera</taxon>
        <taxon>Glossata</taxon>
        <taxon>Ditrysia</taxon>
        <taxon>Tineoidea</taxon>
        <taxon>Psychidae</taxon>
        <taxon>Oiketicinae</taxon>
        <taxon>Eumeta</taxon>
    </lineage>
</organism>
<feature type="region of interest" description="Disordered" evidence="1">
    <location>
        <begin position="225"/>
        <end position="247"/>
    </location>
</feature>
<evidence type="ECO:0000313" key="2">
    <source>
        <dbReference type="EMBL" id="GBP50507.1"/>
    </source>
</evidence>
<feature type="region of interest" description="Disordered" evidence="1">
    <location>
        <begin position="293"/>
        <end position="318"/>
    </location>
</feature>
<proteinExistence type="predicted"/>
<evidence type="ECO:0000256" key="1">
    <source>
        <dbReference type="SAM" id="MobiDB-lite"/>
    </source>
</evidence>
<evidence type="ECO:0000313" key="3">
    <source>
        <dbReference type="Proteomes" id="UP000299102"/>
    </source>
</evidence>
<dbReference type="EMBL" id="BGZK01000567">
    <property type="protein sequence ID" value="GBP50507.1"/>
    <property type="molecule type" value="Genomic_DNA"/>
</dbReference>
<feature type="compositionally biased region" description="Low complexity" evidence="1">
    <location>
        <begin position="130"/>
        <end position="139"/>
    </location>
</feature>
<gene>
    <name evidence="2" type="ORF">EVAR_25204_1</name>
</gene>
<comment type="caution">
    <text evidence="2">The sequence shown here is derived from an EMBL/GenBank/DDBJ whole genome shotgun (WGS) entry which is preliminary data.</text>
</comment>
<protein>
    <submittedName>
        <fullName evidence="2">Uncharacterized protein</fullName>
    </submittedName>
</protein>
<sequence>MTKSLTTSIQQAVNTVRDLTHIDQTVPFITSVLEPIASLTKDWDPDRDRVPKGEECFELPPIKDLPSDISDKVLESIINEFKDVNDQEAIRKSRSEELEKKLKLYNSIMAKQCEGELIHSRRSRRRDSPASRPSSASRPGTPARGVTPAPPAYTSPCLMTVSVNVADNSDDKTLEKQIEEKEKILAKMLNLESLSISSVLDRPEQDIPDSTSSSNADHLLYNIGRVQTPPTPERTFGSTETSSPRKLNGIQSKSAARLPDMLQVKVKSSEIDFVPKLAKVPNNWHLENLELQMDEQSGGPAPQPVSPGDHLDSEWEII</sequence>
<keyword evidence="3" id="KW-1185">Reference proteome</keyword>
<dbReference type="Proteomes" id="UP000299102">
    <property type="component" value="Unassembled WGS sequence"/>
</dbReference>
<dbReference type="OrthoDB" id="9930272at2759"/>
<dbReference type="AlphaFoldDB" id="A0A4C1WK27"/>
<accession>A0A4C1WK27</accession>
<name>A0A4C1WK27_EUMVA</name>
<feature type="region of interest" description="Disordered" evidence="1">
    <location>
        <begin position="116"/>
        <end position="155"/>
    </location>
</feature>
<reference evidence="2 3" key="1">
    <citation type="journal article" date="2019" name="Commun. Biol.">
        <title>The bagworm genome reveals a unique fibroin gene that provides high tensile strength.</title>
        <authorList>
            <person name="Kono N."/>
            <person name="Nakamura H."/>
            <person name="Ohtoshi R."/>
            <person name="Tomita M."/>
            <person name="Numata K."/>
            <person name="Arakawa K."/>
        </authorList>
    </citation>
    <scope>NUCLEOTIDE SEQUENCE [LARGE SCALE GENOMIC DNA]</scope>
</reference>